<dbReference type="InterPro" id="IPR008979">
    <property type="entry name" value="Galactose-bd-like_sf"/>
</dbReference>
<dbReference type="PANTHER" id="PTHR43817">
    <property type="entry name" value="GLYCOSYL HYDROLASE"/>
    <property type="match status" value="1"/>
</dbReference>
<evidence type="ECO:0000256" key="1">
    <source>
        <dbReference type="ARBA" id="ARBA00022729"/>
    </source>
</evidence>
<dbReference type="Pfam" id="PF00754">
    <property type="entry name" value="F5_F8_type_C"/>
    <property type="match status" value="1"/>
</dbReference>
<keyword evidence="6" id="KW-1185">Reference proteome</keyword>
<dbReference type="GO" id="GO:0005975">
    <property type="term" value="P:carbohydrate metabolic process"/>
    <property type="evidence" value="ECO:0007669"/>
    <property type="project" value="InterPro"/>
</dbReference>
<dbReference type="GO" id="GO:0004553">
    <property type="term" value="F:hydrolase activity, hydrolyzing O-glycosyl compounds"/>
    <property type="evidence" value="ECO:0007669"/>
    <property type="project" value="InterPro"/>
</dbReference>
<dbReference type="OrthoDB" id="9761519at2"/>
<sequence length="1111" mass="122555">MTAFRKILLSFLFASGALVVYAQQPKPNNLRAGFQNPASAARPRVWWHWMNGNITKDGIRKDLLWMHRSGIAGFQNFDAGLTTPQIVEKRLTYMTPDWKDAFRFTTKLADSLKLEMAIAGSPGWSESGGPWVPAKDGMKKLVWREIRVKGGQNFNGSLPKPPATTGSFQNLPIPEEASVFTAKTAPPPEYYEDVAVIAYRLPTADLALTELNPKVSSSAGSFTLTQLTDGDLNKTNLLPSDANKGYAWIQFEFTKPQTIKAITVVGGGSKSPFGLASPSENRSLEVSSDGINFKQVAFIPLTGVPQQTITIPATTAKFYRVTFKNPPPPFSFAALEGGEVPKPPAGTDIAEIMLHPVPRVNHLEEKAGFATATDLTQHPTPPTTEVISEANVIDITGKMGQNGTLNWTPPAGEWKIVRFGYSLTGKKNHPASPEATGLEVDKLDARAVKDYFENYLNQYKEATGGLMGSQGLQFMVTDSYESGQETWTPLMTQEFEKRRGYSLLTWMPVLTGAIVKSAEASDQFLWDFRQTIAELIAENHYDQLTTILEKYGMKRYTESHENGRVFIGDGMDVKRTAAVPMSAIWIPGIGGSSITMAQADIRESASVAHIYGQNLAAAESLTAIGLGGKAWSYSPEQLKPTADLELANGLNRFVIHTSVHQPVDDKIPGLGLGPFGQWFNRHETWSDQAKAWTDYLARNSYLLQQGKFVADVVYYYGEDNNITGLFGNQLPAIPEGYNYDFINPHALLNLLSVKDGKLVTPSGMSYQVLYLDNNARHMSLKILRKIAHLVKAGATISGVKPENTPSLKDDKQEFQRLVNEIWNSGNPKVMTGKELSEVLPALNIAPDFTYTKPQNDTKILYVHRQLPDGEIYWVNNRSDRFEKVEASFRVSGRIPQIWHPETGKTEPTSYQTTKGRTAITLNLTPNDAVFVIFQEPTTKSSFSLTPTSEKEIVTVAGNWQVTFQPNRGAPAGATFNQLTSYTENPEAGIKYFSGTATYNKTVTIPTGQISKGSQIWLDLGEVKNLAEIIVNGKSLGIVWKKPFRVDATNALKAGNNKVEVKVTNLWVNRLIGDQQTEVKQKITYTTMPFYQANSELLPAGLLGPVKVLSVK</sequence>
<organism evidence="5 6">
    <name type="scientific">Adhaeribacter arboris</name>
    <dbReference type="NCBI Taxonomy" id="2072846"/>
    <lineage>
        <taxon>Bacteria</taxon>
        <taxon>Pseudomonadati</taxon>
        <taxon>Bacteroidota</taxon>
        <taxon>Cytophagia</taxon>
        <taxon>Cytophagales</taxon>
        <taxon>Hymenobacteraceae</taxon>
        <taxon>Adhaeribacter</taxon>
    </lineage>
</organism>
<dbReference type="SUPFAM" id="SSF49785">
    <property type="entry name" value="Galactose-binding domain-like"/>
    <property type="match status" value="2"/>
</dbReference>
<comment type="caution">
    <text evidence="5">The sequence shown here is derived from an EMBL/GenBank/DDBJ whole genome shotgun (WGS) entry which is preliminary data.</text>
</comment>
<feature type="signal peptide" evidence="3">
    <location>
        <begin position="1"/>
        <end position="22"/>
    </location>
</feature>
<evidence type="ECO:0000313" key="5">
    <source>
        <dbReference type="EMBL" id="PSR53423.1"/>
    </source>
</evidence>
<dbReference type="RefSeq" id="WP_106928037.1">
    <property type="nucleotide sequence ID" value="NZ_PYFT01000001.1"/>
</dbReference>
<keyword evidence="1 3" id="KW-0732">Signal</keyword>
<keyword evidence="2 5" id="KW-0378">Hydrolase</keyword>
<dbReference type="InterPro" id="IPR000421">
    <property type="entry name" value="FA58C"/>
</dbReference>
<protein>
    <submittedName>
        <fullName evidence="5">Glycoside hydrolase</fullName>
    </submittedName>
</protein>
<reference evidence="5 6" key="1">
    <citation type="submission" date="2018-03" db="EMBL/GenBank/DDBJ databases">
        <title>Adhaeribacter sp. HMF7605 Genome sequencing and assembly.</title>
        <authorList>
            <person name="Kang H."/>
            <person name="Kang J."/>
            <person name="Cha I."/>
            <person name="Kim H."/>
            <person name="Joh K."/>
        </authorList>
    </citation>
    <scope>NUCLEOTIDE SEQUENCE [LARGE SCALE GENOMIC DNA]</scope>
    <source>
        <strain evidence="5 6">HMF7605</strain>
    </source>
</reference>
<dbReference type="Gene3D" id="2.60.120.260">
    <property type="entry name" value="Galactose-binding domain-like"/>
    <property type="match status" value="2"/>
</dbReference>
<dbReference type="Pfam" id="PF17132">
    <property type="entry name" value="Glyco_hydro_106"/>
    <property type="match status" value="1"/>
</dbReference>
<evidence type="ECO:0000256" key="3">
    <source>
        <dbReference type="SAM" id="SignalP"/>
    </source>
</evidence>
<dbReference type="AlphaFoldDB" id="A0A2T2YD47"/>
<feature type="domain" description="F5/8 type C" evidence="4">
    <location>
        <begin position="215"/>
        <end position="325"/>
    </location>
</feature>
<evidence type="ECO:0000256" key="2">
    <source>
        <dbReference type="ARBA" id="ARBA00022801"/>
    </source>
</evidence>
<evidence type="ECO:0000313" key="6">
    <source>
        <dbReference type="Proteomes" id="UP000240357"/>
    </source>
</evidence>
<feature type="chain" id="PRO_5015512808" evidence="3">
    <location>
        <begin position="23"/>
        <end position="1111"/>
    </location>
</feature>
<dbReference type="NCBIfam" id="NF045579">
    <property type="entry name" value="rhamnoside_JR"/>
    <property type="match status" value="1"/>
</dbReference>
<dbReference type="Proteomes" id="UP000240357">
    <property type="component" value="Unassembled WGS sequence"/>
</dbReference>
<dbReference type="PANTHER" id="PTHR43817:SF1">
    <property type="entry name" value="HYDROLASE, FAMILY 43, PUTATIVE (AFU_ORTHOLOGUE AFUA_3G01660)-RELATED"/>
    <property type="match status" value="1"/>
</dbReference>
<accession>A0A2T2YD47</accession>
<gene>
    <name evidence="5" type="ORF">AHMF7605_07720</name>
</gene>
<name>A0A2T2YD47_9BACT</name>
<dbReference type="EMBL" id="PYFT01000001">
    <property type="protein sequence ID" value="PSR53423.1"/>
    <property type="molecule type" value="Genomic_DNA"/>
</dbReference>
<proteinExistence type="predicted"/>
<evidence type="ECO:0000259" key="4">
    <source>
        <dbReference type="Pfam" id="PF00754"/>
    </source>
</evidence>